<proteinExistence type="predicted"/>
<dbReference type="EMBL" id="JAOPJF010000001">
    <property type="protein sequence ID" value="KAK1150235.1"/>
    <property type="molecule type" value="Genomic_DNA"/>
</dbReference>
<organism evidence="1 2">
    <name type="scientific">Aspergillus melleus</name>
    <dbReference type="NCBI Taxonomy" id="138277"/>
    <lineage>
        <taxon>Eukaryota</taxon>
        <taxon>Fungi</taxon>
        <taxon>Dikarya</taxon>
        <taxon>Ascomycota</taxon>
        <taxon>Pezizomycotina</taxon>
        <taxon>Eurotiomycetes</taxon>
        <taxon>Eurotiomycetidae</taxon>
        <taxon>Eurotiales</taxon>
        <taxon>Aspergillaceae</taxon>
        <taxon>Aspergillus</taxon>
        <taxon>Aspergillus subgen. Circumdati</taxon>
    </lineage>
</organism>
<comment type="caution">
    <text evidence="1">The sequence shown here is derived from an EMBL/GenBank/DDBJ whole genome shotgun (WGS) entry which is preliminary data.</text>
</comment>
<name>A0ACC3BHK5_9EURO</name>
<protein>
    <submittedName>
        <fullName evidence="1">Uncharacterized protein</fullName>
    </submittedName>
</protein>
<dbReference type="Proteomes" id="UP001177260">
    <property type="component" value="Unassembled WGS sequence"/>
</dbReference>
<gene>
    <name evidence="1" type="ORF">N8T08_000137</name>
</gene>
<keyword evidence="2" id="KW-1185">Reference proteome</keyword>
<sequence>MRALAALVPFLFSSVKALPAASTTVSASNPPSSSPTPTGSPVDGNPFEGVKQYVNPYYKSEVESLAIPSMTGSLAEQASAVADIPSFHWLDTADKVPTMGEFLEDIKSQNDDGASPPVAGIFVVYDLPDRDCAALASNGEYAIDDGGVEKYKAYIDSIREHVEKYSDTQIILVIEPDSLANLVTNLDVPKCANAKDAYLECTNYAITQLNLPNVAMYLDAGHAGWLGWPANIGPAAELYASVYKNASSPDTLRGLATNVANYNAFSIDSCPSYTSENEICDEKSYINNFAPQLASAGFDAHFIVDTGRNGNQPTGQNEWGDWCNVKNTGFGARPSTDTGDELVDAFVWIKPGGESDGTSDQSAERYDAHCGLAAALQPAPEAGTWFQAYFEQLVENASPSL</sequence>
<evidence type="ECO:0000313" key="2">
    <source>
        <dbReference type="Proteomes" id="UP001177260"/>
    </source>
</evidence>
<accession>A0ACC3BHK5</accession>
<evidence type="ECO:0000313" key="1">
    <source>
        <dbReference type="EMBL" id="KAK1150235.1"/>
    </source>
</evidence>
<reference evidence="1 2" key="1">
    <citation type="journal article" date="2023" name="ACS Omega">
        <title>Identification of the Neoaspergillic Acid Biosynthesis Gene Cluster by Establishing an In Vitro CRISPR-Ribonucleoprotein Genetic System in Aspergillus melleus.</title>
        <authorList>
            <person name="Yuan B."/>
            <person name="Grau M.F."/>
            <person name="Murata R.M."/>
            <person name="Torok T."/>
            <person name="Venkateswaran K."/>
            <person name="Stajich J.E."/>
            <person name="Wang C.C.C."/>
        </authorList>
    </citation>
    <scope>NUCLEOTIDE SEQUENCE [LARGE SCALE GENOMIC DNA]</scope>
    <source>
        <strain evidence="1 2">IMV 1140</strain>
    </source>
</reference>